<organism evidence="2 3">
    <name type="scientific">Puccinia graminis f. sp. tritici (strain CRL 75-36-700-3 / race SCCL)</name>
    <name type="common">Black stem rust fungus</name>
    <dbReference type="NCBI Taxonomy" id="418459"/>
    <lineage>
        <taxon>Eukaryota</taxon>
        <taxon>Fungi</taxon>
        <taxon>Dikarya</taxon>
        <taxon>Basidiomycota</taxon>
        <taxon>Pucciniomycotina</taxon>
        <taxon>Pucciniomycetes</taxon>
        <taxon>Pucciniales</taxon>
        <taxon>Pucciniaceae</taxon>
        <taxon>Puccinia</taxon>
    </lineage>
</organism>
<evidence type="ECO:0000256" key="1">
    <source>
        <dbReference type="SAM" id="MobiDB-lite"/>
    </source>
</evidence>
<feature type="compositionally biased region" description="Basic and acidic residues" evidence="1">
    <location>
        <begin position="150"/>
        <end position="159"/>
    </location>
</feature>
<sequence>PNQSPVSGPPTPDSPASSDLNRFPVHGSDDDGSDDDGSDADASDDDELDDDQSDHVLPEPAPNEYRFRAIEAQLRSIIGFPNGSAFDSLLTVGGQIGRLDQRQARLRDDVRQLFRRRADHMDVLIQILQRLYNLEAHVRSNANASGGAGTEERNGRTDQVRNSPRAPNPPPTPQTSTQSLNELIGVLHRQVGPAVVAARLQEFTTQERVAIITACREQITQIRTDELAMTSDIIAEMGTTDLLEEREYRAKIVRTLNERPEFMALMDQLTRIYALVKMMKTAGIMSEDGTPVPATDPTHPTEESRQMSAASIMVALQHLPSPNPSPRREGGASFGRESASGSPPHDLEDRRNEAPSASPSPLPNGDLPSLMSYAARNSTTEIVNQGPMPSSSSSSKRFLDEDASDVASKRPKSPAS</sequence>
<dbReference type="AlphaFoldDB" id="E3L5K0"/>
<dbReference type="OrthoDB" id="10320088at2759"/>
<dbReference type="Proteomes" id="UP000008783">
    <property type="component" value="Unassembled WGS sequence"/>
</dbReference>
<evidence type="ECO:0000313" key="3">
    <source>
        <dbReference type="Proteomes" id="UP000008783"/>
    </source>
</evidence>
<evidence type="ECO:0000313" key="2">
    <source>
        <dbReference type="EMBL" id="EFP91825.2"/>
    </source>
</evidence>
<feature type="region of interest" description="Disordered" evidence="1">
    <location>
        <begin position="142"/>
        <end position="178"/>
    </location>
</feature>
<feature type="compositionally biased region" description="Acidic residues" evidence="1">
    <location>
        <begin position="30"/>
        <end position="52"/>
    </location>
</feature>
<feature type="region of interest" description="Disordered" evidence="1">
    <location>
        <begin position="1"/>
        <end position="62"/>
    </location>
</feature>
<dbReference type="VEuPathDB" id="FungiDB:PGTG_18019"/>
<feature type="region of interest" description="Disordered" evidence="1">
    <location>
        <begin position="285"/>
        <end position="416"/>
    </location>
</feature>
<gene>
    <name evidence="2" type="ORF">PGTG_18019</name>
</gene>
<accession>E3L5K0</accession>
<feature type="compositionally biased region" description="Polar residues" evidence="1">
    <location>
        <begin position="375"/>
        <end position="389"/>
    </location>
</feature>
<protein>
    <submittedName>
        <fullName evidence="2">Uncharacterized protein</fullName>
    </submittedName>
</protein>
<reference key="1">
    <citation type="submission" date="2007-01" db="EMBL/GenBank/DDBJ databases">
        <title>The Genome Sequence of Puccinia graminis f. sp. tritici Strain CRL 75-36-700-3.</title>
        <authorList>
            <consortium name="The Broad Institute Genome Sequencing Platform"/>
            <person name="Birren B."/>
            <person name="Lander E."/>
            <person name="Galagan J."/>
            <person name="Nusbaum C."/>
            <person name="Devon K."/>
            <person name="Cuomo C."/>
            <person name="Jaffe D."/>
            <person name="Butler J."/>
            <person name="Alvarez P."/>
            <person name="Gnerre S."/>
            <person name="Grabherr M."/>
            <person name="Mauceli E."/>
            <person name="Brockman W."/>
            <person name="Young S."/>
            <person name="LaButti K."/>
            <person name="Sykes S."/>
            <person name="DeCaprio D."/>
            <person name="Crawford M."/>
            <person name="Koehrsen M."/>
            <person name="Engels R."/>
            <person name="Montgomery P."/>
            <person name="Pearson M."/>
            <person name="Howarth C."/>
            <person name="Larson L."/>
            <person name="White J."/>
            <person name="Zeng Q."/>
            <person name="Kodira C."/>
            <person name="Yandava C."/>
            <person name="Alvarado L."/>
            <person name="O'Leary S."/>
            <person name="Szabo L."/>
            <person name="Dean R."/>
            <person name="Schein J."/>
        </authorList>
    </citation>
    <scope>NUCLEOTIDE SEQUENCE</scope>
    <source>
        <strain>CRL 75-36-700-3</strain>
    </source>
</reference>
<dbReference type="RefSeq" id="XP_003336244.2">
    <property type="nucleotide sequence ID" value="XM_003336196.2"/>
</dbReference>
<keyword evidence="3" id="KW-1185">Reference proteome</keyword>
<dbReference type="GeneID" id="10531833"/>
<proteinExistence type="predicted"/>
<feature type="non-terminal residue" evidence="2">
    <location>
        <position position="1"/>
    </location>
</feature>
<reference evidence="3" key="2">
    <citation type="journal article" date="2011" name="Proc. Natl. Acad. Sci. U.S.A.">
        <title>Obligate biotrophy features unraveled by the genomic analysis of rust fungi.</title>
        <authorList>
            <person name="Duplessis S."/>
            <person name="Cuomo C.A."/>
            <person name="Lin Y.-C."/>
            <person name="Aerts A."/>
            <person name="Tisserant E."/>
            <person name="Veneault-Fourrey C."/>
            <person name="Joly D.L."/>
            <person name="Hacquard S."/>
            <person name="Amselem J."/>
            <person name="Cantarel B.L."/>
            <person name="Chiu R."/>
            <person name="Coutinho P.M."/>
            <person name="Feau N."/>
            <person name="Field M."/>
            <person name="Frey P."/>
            <person name="Gelhaye E."/>
            <person name="Goldberg J."/>
            <person name="Grabherr M.G."/>
            <person name="Kodira C.D."/>
            <person name="Kohler A."/>
            <person name="Kuees U."/>
            <person name="Lindquist E.A."/>
            <person name="Lucas S.M."/>
            <person name="Mago R."/>
            <person name="Mauceli E."/>
            <person name="Morin E."/>
            <person name="Murat C."/>
            <person name="Pangilinan J.L."/>
            <person name="Park R."/>
            <person name="Pearson M."/>
            <person name="Quesneville H."/>
            <person name="Rouhier N."/>
            <person name="Sakthikumar S."/>
            <person name="Salamov A.A."/>
            <person name="Schmutz J."/>
            <person name="Selles B."/>
            <person name="Shapiro H."/>
            <person name="Tanguay P."/>
            <person name="Tuskan G.A."/>
            <person name="Henrissat B."/>
            <person name="Van de Peer Y."/>
            <person name="Rouze P."/>
            <person name="Ellis J.G."/>
            <person name="Dodds P.N."/>
            <person name="Schein J.E."/>
            <person name="Zhong S."/>
            <person name="Hamelin R.C."/>
            <person name="Grigoriev I.V."/>
            <person name="Szabo L.J."/>
            <person name="Martin F."/>
        </authorList>
    </citation>
    <scope>NUCLEOTIDE SEQUENCE [LARGE SCALE GENOMIC DNA]</scope>
    <source>
        <strain evidence="3">CRL 75-36-700-3 / race SCCL</strain>
    </source>
</reference>
<dbReference type="EMBL" id="DS178353">
    <property type="protein sequence ID" value="EFP91825.2"/>
    <property type="molecule type" value="Genomic_DNA"/>
</dbReference>
<name>E3L5K0_PUCGT</name>
<dbReference type="InParanoid" id="E3L5K0"/>
<dbReference type="HOGENOM" id="CLU_661502_0_0_1"/>
<dbReference type="KEGG" id="pgr:PGTG_18019"/>